<dbReference type="AlphaFoldDB" id="A0AB34J0G1"/>
<name>A0AB34J0G1_PRYPA</name>
<organism evidence="2 3">
    <name type="scientific">Prymnesium parvum</name>
    <name type="common">Toxic golden alga</name>
    <dbReference type="NCBI Taxonomy" id="97485"/>
    <lineage>
        <taxon>Eukaryota</taxon>
        <taxon>Haptista</taxon>
        <taxon>Haptophyta</taxon>
        <taxon>Prymnesiophyceae</taxon>
        <taxon>Prymnesiales</taxon>
        <taxon>Prymnesiaceae</taxon>
        <taxon>Prymnesium</taxon>
    </lineage>
</organism>
<evidence type="ECO:0000313" key="3">
    <source>
        <dbReference type="Proteomes" id="UP001515480"/>
    </source>
</evidence>
<accession>A0AB34J0G1</accession>
<dbReference type="EMBL" id="JBGBPQ010000015">
    <property type="protein sequence ID" value="KAL1510676.1"/>
    <property type="molecule type" value="Genomic_DNA"/>
</dbReference>
<feature type="compositionally biased region" description="Polar residues" evidence="1">
    <location>
        <begin position="628"/>
        <end position="645"/>
    </location>
</feature>
<feature type="region of interest" description="Disordered" evidence="1">
    <location>
        <begin position="622"/>
        <end position="645"/>
    </location>
</feature>
<comment type="caution">
    <text evidence="2">The sequence shown here is derived from an EMBL/GenBank/DDBJ whole genome shotgun (WGS) entry which is preliminary data.</text>
</comment>
<dbReference type="Pfam" id="PF20330">
    <property type="entry name" value="DUF6625"/>
    <property type="match status" value="1"/>
</dbReference>
<dbReference type="InterPro" id="IPR046733">
    <property type="entry name" value="DUF6625"/>
</dbReference>
<dbReference type="Proteomes" id="UP001515480">
    <property type="component" value="Unassembled WGS sequence"/>
</dbReference>
<proteinExistence type="predicted"/>
<protein>
    <recommendedName>
        <fullName evidence="4">Nucleotide-diphospho-sugar transferase domain-containing protein</fullName>
    </recommendedName>
</protein>
<gene>
    <name evidence="2" type="ORF">AB1Y20_006972</name>
</gene>
<sequence>MAATSEPRAAVLYLYLGAWPPWTSTLLSAARASARRVDFFFIGPALTLPSWASNCIHLSFSETALAALIRRTLNVSSFALSPRKLCDLKPMWPLLFAPWWRAHAKYEWVGFADADIIPGDLSAEVAALDASRDDLLVPSMFFPQPLSNGNFMLFRVTPRPPDLLRAFEGAPAWRAAVASPRYFAFDEWWGPLGASHSFSGALHALTWSGRLSPRPTRAMLVTDAVSMAGRMRRTNITLSFRAGALRAEYVGPCLCSDNQFELALYSCPACILPSNRGREIRAAPLRRAVTPLGVHFLRSKRTLAVGRECPAAPHEFALDTARAALTCAPRAVAFTPFFSAGRYSFDNSSSHGRLARLALASRLRALPSMRHLLVAPRAEARGARELAASVGGGVGVAELPVAGGGGGARANWVLLMDELKAALLRTLPLGARAVYTELDLSFARPVERLLDEAYARTDFDVAYVFWSREKARAVRSAFGSAMTAIVLYRASPALERWMAAVREKTREVFRTERGRKRLGGENQLAIELLGANADNLLPHGTVWLHAPTGARVLSLSDQVLTVGWFDKMDCCRWWNKSSSGLASASTLPNLLHVLNKSIMRGENPKAPCCSSVLSHLAARAGSELPDDSGTSMVDGTGNTPHRSLM</sequence>
<evidence type="ECO:0008006" key="4">
    <source>
        <dbReference type="Google" id="ProtNLM"/>
    </source>
</evidence>
<evidence type="ECO:0000313" key="2">
    <source>
        <dbReference type="EMBL" id="KAL1510676.1"/>
    </source>
</evidence>
<keyword evidence="3" id="KW-1185">Reference proteome</keyword>
<reference evidence="2 3" key="1">
    <citation type="journal article" date="2024" name="Science">
        <title>Giant polyketide synthase enzymes in the biosynthesis of giant marine polyether toxins.</title>
        <authorList>
            <person name="Fallon T.R."/>
            <person name="Shende V.V."/>
            <person name="Wierzbicki I.H."/>
            <person name="Pendleton A.L."/>
            <person name="Watervoot N.F."/>
            <person name="Auber R.P."/>
            <person name="Gonzalez D.J."/>
            <person name="Wisecaver J.H."/>
            <person name="Moore B.S."/>
        </authorList>
    </citation>
    <scope>NUCLEOTIDE SEQUENCE [LARGE SCALE GENOMIC DNA]</scope>
    <source>
        <strain evidence="2 3">12B1</strain>
    </source>
</reference>
<evidence type="ECO:0000256" key="1">
    <source>
        <dbReference type="SAM" id="MobiDB-lite"/>
    </source>
</evidence>